<proteinExistence type="predicted"/>
<sequence length="199" mass="21666">MKQILLGTALASLTFTTAASADIYKFDPGHTEIHFYYNHAGLSDQHGQWKVIDGEVDFDPANVEATKVTVTIDPASIDTGVTALDEHLKSADFFDVETYPTITFTSTGVEQTGDNTINLTGDLTIKDNTKPITMAFTLNHNGAHPLGEFVEFYQGDWIGVQGTGEMLRSDYGVGMFAPLTSDEVRLGISAELRKGGWPE</sequence>
<comment type="caution">
    <text evidence="3">The sequence shown here is derived from an EMBL/GenBank/DDBJ whole genome shotgun (WGS) entry which is preliminary data.</text>
</comment>
<dbReference type="PANTHER" id="PTHR34406:SF1">
    <property type="entry name" value="PROTEIN YCEI"/>
    <property type="match status" value="1"/>
</dbReference>
<evidence type="ECO:0000256" key="1">
    <source>
        <dbReference type="SAM" id="SignalP"/>
    </source>
</evidence>
<name>A0A0P7IW82_9RHOB</name>
<dbReference type="OrthoDB" id="9811006at2"/>
<feature type="domain" description="Lipid/polyisoprenoid-binding YceI-like" evidence="2">
    <location>
        <begin position="23"/>
        <end position="193"/>
    </location>
</feature>
<dbReference type="Pfam" id="PF04264">
    <property type="entry name" value="YceI"/>
    <property type="match status" value="1"/>
</dbReference>
<dbReference type="InterPro" id="IPR007372">
    <property type="entry name" value="Lipid/polyisoprenoid-bd_YceI"/>
</dbReference>
<dbReference type="InterPro" id="IPR036761">
    <property type="entry name" value="TTHA0802/YceI-like_sf"/>
</dbReference>
<keyword evidence="4" id="KW-1185">Reference proteome</keyword>
<feature type="signal peptide" evidence="1">
    <location>
        <begin position="1"/>
        <end position="21"/>
    </location>
</feature>
<keyword evidence="1" id="KW-0732">Signal</keyword>
<evidence type="ECO:0000313" key="3">
    <source>
        <dbReference type="EMBL" id="KPN63636.1"/>
    </source>
</evidence>
<feature type="chain" id="PRO_5006140025" evidence="1">
    <location>
        <begin position="22"/>
        <end position="199"/>
    </location>
</feature>
<dbReference type="Gene3D" id="2.40.128.110">
    <property type="entry name" value="Lipid/polyisoprenoid-binding, YceI-like"/>
    <property type="match status" value="1"/>
</dbReference>
<dbReference type="SUPFAM" id="SSF101874">
    <property type="entry name" value="YceI-like"/>
    <property type="match status" value="1"/>
</dbReference>
<dbReference type="EMBL" id="LKBA01000006">
    <property type="protein sequence ID" value="KPN63636.1"/>
    <property type="molecule type" value="Genomic_DNA"/>
</dbReference>
<accession>A0A0P7IW82</accession>
<dbReference type="STRING" id="154981.AKJ29_13480"/>
<gene>
    <name evidence="3" type="ORF">AKJ29_13480</name>
</gene>
<dbReference type="SMART" id="SM00867">
    <property type="entry name" value="YceI"/>
    <property type="match status" value="1"/>
</dbReference>
<dbReference type="AlphaFoldDB" id="A0A0P7IW82"/>
<dbReference type="Proteomes" id="UP000050471">
    <property type="component" value="Unassembled WGS sequence"/>
</dbReference>
<dbReference type="RefSeq" id="WP_055190173.1">
    <property type="nucleotide sequence ID" value="NZ_FPBS01000013.1"/>
</dbReference>
<dbReference type="PANTHER" id="PTHR34406">
    <property type="entry name" value="PROTEIN YCEI"/>
    <property type="match status" value="1"/>
</dbReference>
<evidence type="ECO:0000259" key="2">
    <source>
        <dbReference type="SMART" id="SM00867"/>
    </source>
</evidence>
<protein>
    <submittedName>
        <fullName evidence="3">Polyisoprenoid-binding protein</fullName>
    </submittedName>
</protein>
<organism evidence="3 4">
    <name type="scientific">Aliiroseovarius crassostreae</name>
    <dbReference type="NCBI Taxonomy" id="154981"/>
    <lineage>
        <taxon>Bacteria</taxon>
        <taxon>Pseudomonadati</taxon>
        <taxon>Pseudomonadota</taxon>
        <taxon>Alphaproteobacteria</taxon>
        <taxon>Rhodobacterales</taxon>
        <taxon>Paracoccaceae</taxon>
        <taxon>Aliiroseovarius</taxon>
    </lineage>
</organism>
<reference evidence="3 4" key="1">
    <citation type="submission" date="2015-09" db="EMBL/GenBank/DDBJ databases">
        <title>Draft genome sequence of Aliiroseovarius crassostreae CV919-312TSm, the causative agent of Roseovarius Oyster Disease (formerly Juvenile Oyster Disease).</title>
        <authorList>
            <person name="Kessner L."/>
            <person name="Spinard E."/>
            <person name="Nelson D."/>
        </authorList>
    </citation>
    <scope>NUCLEOTIDE SEQUENCE [LARGE SCALE GENOMIC DNA]</scope>
    <source>
        <strain evidence="3 4">CV919-312</strain>
    </source>
</reference>
<evidence type="ECO:0000313" key="4">
    <source>
        <dbReference type="Proteomes" id="UP000050471"/>
    </source>
</evidence>